<dbReference type="EMBL" id="OB665325">
    <property type="protein sequence ID" value="CAD7232921.1"/>
    <property type="molecule type" value="Genomic_DNA"/>
</dbReference>
<dbReference type="SUPFAM" id="SSF56112">
    <property type="entry name" value="Protein kinase-like (PK-like)"/>
    <property type="match status" value="1"/>
</dbReference>
<dbReference type="InterPro" id="IPR015897">
    <property type="entry name" value="CHK_kinase-like"/>
</dbReference>
<dbReference type="OrthoDB" id="8250698at2759"/>
<organism evidence="1">
    <name type="scientific">Cyprideis torosa</name>
    <dbReference type="NCBI Taxonomy" id="163714"/>
    <lineage>
        <taxon>Eukaryota</taxon>
        <taxon>Metazoa</taxon>
        <taxon>Ecdysozoa</taxon>
        <taxon>Arthropoda</taxon>
        <taxon>Crustacea</taxon>
        <taxon>Oligostraca</taxon>
        <taxon>Ostracoda</taxon>
        <taxon>Podocopa</taxon>
        <taxon>Podocopida</taxon>
        <taxon>Cytherocopina</taxon>
        <taxon>Cytheroidea</taxon>
        <taxon>Cytherideidae</taxon>
        <taxon>Cyprideis</taxon>
    </lineage>
</organism>
<dbReference type="InterPro" id="IPR011009">
    <property type="entry name" value="Kinase-like_dom_sf"/>
</dbReference>
<proteinExistence type="predicted"/>
<dbReference type="SMART" id="SM00587">
    <property type="entry name" value="CHK"/>
    <property type="match status" value="1"/>
</dbReference>
<accession>A0A7R8WQR1</accession>
<dbReference type="Pfam" id="PF02958">
    <property type="entry name" value="EcKL"/>
    <property type="match status" value="1"/>
</dbReference>
<gene>
    <name evidence="1" type="ORF">CTOB1V02_LOCUS10746</name>
</gene>
<dbReference type="InterPro" id="IPR004119">
    <property type="entry name" value="EcKL"/>
</dbReference>
<dbReference type="PANTHER" id="PTHR11012:SF30">
    <property type="entry name" value="PROTEIN KINASE-LIKE DOMAIN-CONTAINING"/>
    <property type="match status" value="1"/>
</dbReference>
<protein>
    <submittedName>
        <fullName evidence="1">Uncharacterized protein</fullName>
    </submittedName>
</protein>
<dbReference type="AlphaFoldDB" id="A0A7R8WQR1"/>
<reference evidence="1" key="1">
    <citation type="submission" date="2020-11" db="EMBL/GenBank/DDBJ databases">
        <authorList>
            <person name="Tran Van P."/>
        </authorList>
    </citation>
    <scope>NUCLEOTIDE SEQUENCE</scope>
</reference>
<name>A0A7R8WQR1_9CRUS</name>
<evidence type="ECO:0000313" key="1">
    <source>
        <dbReference type="EMBL" id="CAD7232921.1"/>
    </source>
</evidence>
<dbReference type="Gene3D" id="3.90.1200.10">
    <property type="match status" value="1"/>
</dbReference>
<sequence length="429" mass="49827">MKGSSSVPQSLEDLSQKWTEENVLKPKIQEDFEVLDYKVSYVTKREDRDGFTSDLFRLGIEVELKDSGKTERFNFFAKLYPPTEVHRKMVRKTRAFEREIHVYTSLLEQIRSGQKSVTIQKLEPSWPKCVYSIVDNDNNISAIIMEDLMAAGFKAMDKTKGLDFAHLSLSMKAFARTHALTFNVKLQHGVEEMMLRNQQLLDNPLRYFDNLWEIGFEVAIYFLRGYDRTDLADKMFGFRQKHGTVMSYANELMFRPHRMRTLTQGDCWINNMLFRHETKDGKEIPVEVKLLDLQMARYVHPCVDLVYFLFGASDSHQRNPVDKLLKIYYDTFFNILFEVGSPFSRSDYTFDEFEADFQVYRNLGLILGATFAIGQLADPKGIPDVNNLKADFNVVWGEWMERQKDGPNAKDVAARLVDLVEDAEINDVL</sequence>
<dbReference type="PANTHER" id="PTHR11012">
    <property type="entry name" value="PROTEIN KINASE-LIKE DOMAIN-CONTAINING"/>
    <property type="match status" value="1"/>
</dbReference>